<evidence type="ECO:0000313" key="3">
    <source>
        <dbReference type="Proteomes" id="UP000579281"/>
    </source>
</evidence>
<reference evidence="2 3" key="1">
    <citation type="submission" date="2020-08" db="EMBL/GenBank/DDBJ databases">
        <title>Genomic Encyclopedia of Type Strains, Phase IV (KMG-IV): sequencing the most valuable type-strain genomes for metagenomic binning, comparative biology and taxonomic classification.</title>
        <authorList>
            <person name="Goeker M."/>
        </authorList>
    </citation>
    <scope>NUCLEOTIDE SEQUENCE [LARGE SCALE GENOMIC DNA]</scope>
    <source>
        <strain evidence="2 3">DSM 103526</strain>
    </source>
</reference>
<dbReference type="Proteomes" id="UP000579281">
    <property type="component" value="Unassembled WGS sequence"/>
</dbReference>
<feature type="domain" description="PEP-utilising enzyme mobile" evidence="1">
    <location>
        <begin position="103"/>
        <end position="169"/>
    </location>
</feature>
<protein>
    <submittedName>
        <fullName evidence="2">Phosphoenolpyruvate synthase/pyruvate phosphate dikinase</fullName>
    </submittedName>
</protein>
<keyword evidence="2" id="KW-0808">Transferase</keyword>
<organism evidence="2 3">
    <name type="scientific">Anaerosolibacter carboniphilus</name>
    <dbReference type="NCBI Taxonomy" id="1417629"/>
    <lineage>
        <taxon>Bacteria</taxon>
        <taxon>Bacillati</taxon>
        <taxon>Bacillota</taxon>
        <taxon>Clostridia</taxon>
        <taxon>Peptostreptococcales</taxon>
        <taxon>Thermotaleaceae</taxon>
        <taxon>Anaerosolibacter</taxon>
    </lineage>
</organism>
<evidence type="ECO:0000313" key="2">
    <source>
        <dbReference type="EMBL" id="MBB6214206.1"/>
    </source>
</evidence>
<dbReference type="InterPro" id="IPR051549">
    <property type="entry name" value="PEP_Utilizing_Enz"/>
</dbReference>
<dbReference type="SUPFAM" id="SSF52009">
    <property type="entry name" value="Phosphohistidine domain"/>
    <property type="match status" value="1"/>
</dbReference>
<dbReference type="AlphaFoldDB" id="A0A841KLE8"/>
<dbReference type="PANTHER" id="PTHR43615:SF1">
    <property type="entry name" value="PPDK_N DOMAIN-CONTAINING PROTEIN"/>
    <property type="match status" value="1"/>
</dbReference>
<dbReference type="Pfam" id="PF00391">
    <property type="entry name" value="PEP-utilizers"/>
    <property type="match status" value="1"/>
</dbReference>
<gene>
    <name evidence="2" type="ORF">HNQ80_000275</name>
</gene>
<proteinExistence type="predicted"/>
<dbReference type="RefSeq" id="WP_184307391.1">
    <property type="nucleotide sequence ID" value="NZ_JACHEN010000001.1"/>
</dbReference>
<sequence>MAENVDSTHNPLTIFDLTLDDLEKAMKDPSINLKSLISKNTTFIKKIEHIREFPKVIDSRGKILRPPKKKAREGELVGEPISPGTVRGKVKILRTPDEKPILPGDILVARATDPGWPPLFINAAGIILEVGGIGALVAREYGKPCVSGIEDAVSILKDGQMVELDGLNGTIKLL</sequence>
<dbReference type="InterPro" id="IPR036637">
    <property type="entry name" value="Phosphohistidine_dom_sf"/>
</dbReference>
<dbReference type="EMBL" id="JACHEN010000001">
    <property type="protein sequence ID" value="MBB6214206.1"/>
    <property type="molecule type" value="Genomic_DNA"/>
</dbReference>
<name>A0A841KLE8_9FIRM</name>
<dbReference type="Gene3D" id="3.50.30.10">
    <property type="entry name" value="Phosphohistidine domain"/>
    <property type="match status" value="1"/>
</dbReference>
<comment type="caution">
    <text evidence="2">The sequence shown here is derived from an EMBL/GenBank/DDBJ whole genome shotgun (WGS) entry which is preliminary data.</text>
</comment>
<keyword evidence="2" id="KW-0418">Kinase</keyword>
<keyword evidence="2" id="KW-0670">Pyruvate</keyword>
<dbReference type="GO" id="GO:0016301">
    <property type="term" value="F:kinase activity"/>
    <property type="evidence" value="ECO:0007669"/>
    <property type="project" value="UniProtKB-KW"/>
</dbReference>
<keyword evidence="3" id="KW-1185">Reference proteome</keyword>
<dbReference type="InterPro" id="IPR008279">
    <property type="entry name" value="PEP-util_enz_mobile_dom"/>
</dbReference>
<accession>A0A841KLE8</accession>
<dbReference type="PANTHER" id="PTHR43615">
    <property type="entry name" value="PHOSPHOENOLPYRUVATE SYNTHASE-RELATED"/>
    <property type="match status" value="1"/>
</dbReference>
<evidence type="ECO:0000259" key="1">
    <source>
        <dbReference type="Pfam" id="PF00391"/>
    </source>
</evidence>